<dbReference type="InterPro" id="IPR006143">
    <property type="entry name" value="RND_pump_MFP"/>
</dbReference>
<dbReference type="EMBL" id="SRLE01000012">
    <property type="protein sequence ID" value="TGD71912.1"/>
    <property type="molecule type" value="Genomic_DNA"/>
</dbReference>
<dbReference type="OrthoDB" id="9806939at2"/>
<dbReference type="RefSeq" id="WP_135445956.1">
    <property type="nucleotide sequence ID" value="NZ_SRLE01000012.1"/>
</dbReference>
<dbReference type="Pfam" id="PF25954">
    <property type="entry name" value="Beta-barrel_RND_2"/>
    <property type="match status" value="1"/>
</dbReference>
<evidence type="ECO:0000256" key="2">
    <source>
        <dbReference type="ARBA" id="ARBA00009477"/>
    </source>
</evidence>
<sequence>MRAYLTVAALLLLIFGAIGGYLYNKFSALAAQDYTPPPITVAATKARAETWPTTLEAVGTLHAARGVNLASETSGEIIAIGAESGQRVEEGQLLVTLNDSVEQAEKKRLQANLVLAQQLYERDASLLKQKSVPQSQYDRSRADLDAAIASLAENQARLDNKRISAPFAGTIGIIQVKTGDYIESGTPITTLQDLTALEVDFSVPERYYPLLRNGLPLRLQASASERVYTGSLVAVDAAVDAGTRNLALRARLDESDGLLPGMFARIIVDLQQPREVVTIPEIGVTYSLQGDTVWVVEPAKEGKGLVVNPRVVKTGQVRDGRVAILDGLAAGEQLVSVGQNKLHRGAAVVLEENPAPFTQ</sequence>
<protein>
    <submittedName>
        <fullName evidence="7">Efflux RND transporter periplasmic adaptor subunit</fullName>
    </submittedName>
</protein>
<evidence type="ECO:0000256" key="1">
    <source>
        <dbReference type="ARBA" id="ARBA00004196"/>
    </source>
</evidence>
<dbReference type="AlphaFoldDB" id="A0A4Z0LX37"/>
<keyword evidence="8" id="KW-1185">Reference proteome</keyword>
<feature type="domain" description="Multidrug resistance protein MdtA-like barrel-sandwich hybrid" evidence="4">
    <location>
        <begin position="67"/>
        <end position="187"/>
    </location>
</feature>
<reference evidence="7 8" key="1">
    <citation type="submission" date="2019-04" db="EMBL/GenBank/DDBJ databases">
        <title>Taxonomy of novel Haliea sp. from mangrove soil of West Coast of India.</title>
        <authorList>
            <person name="Verma A."/>
            <person name="Kumar P."/>
            <person name="Krishnamurthi S."/>
        </authorList>
    </citation>
    <scope>NUCLEOTIDE SEQUENCE [LARGE SCALE GENOMIC DNA]</scope>
    <source>
        <strain evidence="7 8">SAOS-164</strain>
    </source>
</reference>
<comment type="subcellular location">
    <subcellularLocation>
        <location evidence="1">Cell envelope</location>
    </subcellularLocation>
</comment>
<dbReference type="Pfam" id="PF25967">
    <property type="entry name" value="RND-MFP_C"/>
    <property type="match status" value="1"/>
</dbReference>
<dbReference type="NCBIfam" id="TIGR01730">
    <property type="entry name" value="RND_mfp"/>
    <property type="match status" value="1"/>
</dbReference>
<dbReference type="Proteomes" id="UP000298050">
    <property type="component" value="Unassembled WGS sequence"/>
</dbReference>
<dbReference type="GO" id="GO:1990281">
    <property type="term" value="C:efflux pump complex"/>
    <property type="evidence" value="ECO:0007669"/>
    <property type="project" value="TreeGrafter"/>
</dbReference>
<name>A0A4Z0LX37_9GAMM</name>
<accession>A0A4Z0LX37</accession>
<comment type="similarity">
    <text evidence="2">Belongs to the membrane fusion protein (MFP) (TC 8.A.1) family.</text>
</comment>
<feature type="domain" description="CusB-like beta-barrel" evidence="5">
    <location>
        <begin position="199"/>
        <end position="268"/>
    </location>
</feature>
<dbReference type="GO" id="GO:0015562">
    <property type="term" value="F:efflux transmembrane transporter activity"/>
    <property type="evidence" value="ECO:0007669"/>
    <property type="project" value="TreeGrafter"/>
</dbReference>
<evidence type="ECO:0000259" key="5">
    <source>
        <dbReference type="Pfam" id="PF25954"/>
    </source>
</evidence>
<keyword evidence="3" id="KW-0813">Transport</keyword>
<dbReference type="SUPFAM" id="SSF111369">
    <property type="entry name" value="HlyD-like secretion proteins"/>
    <property type="match status" value="1"/>
</dbReference>
<dbReference type="InterPro" id="IPR058625">
    <property type="entry name" value="MdtA-like_BSH"/>
</dbReference>
<organism evidence="7 8">
    <name type="scientific">Mangrovimicrobium sediminis</name>
    <dbReference type="NCBI Taxonomy" id="2562682"/>
    <lineage>
        <taxon>Bacteria</taxon>
        <taxon>Pseudomonadati</taxon>
        <taxon>Pseudomonadota</taxon>
        <taxon>Gammaproteobacteria</taxon>
        <taxon>Cellvibrionales</taxon>
        <taxon>Halieaceae</taxon>
        <taxon>Mangrovimicrobium</taxon>
    </lineage>
</organism>
<gene>
    <name evidence="7" type="ORF">E4634_17530</name>
</gene>
<evidence type="ECO:0000259" key="4">
    <source>
        <dbReference type="Pfam" id="PF25917"/>
    </source>
</evidence>
<feature type="domain" description="Multidrug resistance protein MdtA-like C-terminal permuted SH3" evidence="6">
    <location>
        <begin position="276"/>
        <end position="335"/>
    </location>
</feature>
<evidence type="ECO:0000313" key="8">
    <source>
        <dbReference type="Proteomes" id="UP000298050"/>
    </source>
</evidence>
<dbReference type="Gene3D" id="2.40.30.170">
    <property type="match status" value="1"/>
</dbReference>
<evidence type="ECO:0000256" key="3">
    <source>
        <dbReference type="ARBA" id="ARBA00022448"/>
    </source>
</evidence>
<dbReference type="InterPro" id="IPR058792">
    <property type="entry name" value="Beta-barrel_RND_2"/>
</dbReference>
<dbReference type="PANTHER" id="PTHR30469">
    <property type="entry name" value="MULTIDRUG RESISTANCE PROTEIN MDTA"/>
    <property type="match status" value="1"/>
</dbReference>
<dbReference type="Gene3D" id="1.10.287.470">
    <property type="entry name" value="Helix hairpin bin"/>
    <property type="match status" value="1"/>
</dbReference>
<evidence type="ECO:0000313" key="7">
    <source>
        <dbReference type="EMBL" id="TGD71912.1"/>
    </source>
</evidence>
<evidence type="ECO:0000259" key="6">
    <source>
        <dbReference type="Pfam" id="PF25967"/>
    </source>
</evidence>
<dbReference type="Gene3D" id="2.40.50.100">
    <property type="match status" value="1"/>
</dbReference>
<comment type="caution">
    <text evidence="7">The sequence shown here is derived from an EMBL/GenBank/DDBJ whole genome shotgun (WGS) entry which is preliminary data.</text>
</comment>
<dbReference type="Pfam" id="PF25917">
    <property type="entry name" value="BSH_RND"/>
    <property type="match status" value="1"/>
</dbReference>
<dbReference type="Gene3D" id="2.40.420.20">
    <property type="match status" value="1"/>
</dbReference>
<proteinExistence type="inferred from homology"/>
<dbReference type="InterPro" id="IPR058627">
    <property type="entry name" value="MdtA-like_C"/>
</dbReference>
<dbReference type="PANTHER" id="PTHR30469:SF11">
    <property type="entry name" value="BLL4320 PROTEIN"/>
    <property type="match status" value="1"/>
</dbReference>